<sequence length="243" mass="26314">MRLLGLDFEARDADAAMALLAARDAATPFAYLVTPNADHLVRLARDPARYGPLYRDAAWRLMDSRVVARLARAMGLPAPPVVPGSDLTARLLGEVIRPDDPVAVLGGGAGTVAAVARRFGLRRLLHHDPPMGFDADPDAFDRAVDFVAGSGARFSFLCVGSPRQEMVARAVLARGNATGTALCVGASLLFLSGEERRAPRAVQRAGMEWAWRLARDPKRLARRYLVDDPAILALLWREKRSGP</sequence>
<dbReference type="Pfam" id="PF03808">
    <property type="entry name" value="Glyco_tran_WecG"/>
    <property type="match status" value="1"/>
</dbReference>
<dbReference type="PANTHER" id="PTHR34136">
    <property type="match status" value="1"/>
</dbReference>
<accession>A0A6M1LJX7</accession>
<comment type="caution">
    <text evidence="3">The sequence shown here is derived from an EMBL/GenBank/DDBJ whole genome shotgun (WGS) entry which is preliminary data.</text>
</comment>
<dbReference type="EMBL" id="JAAIKB010000003">
    <property type="protein sequence ID" value="NGM20477.1"/>
    <property type="molecule type" value="Genomic_DNA"/>
</dbReference>
<dbReference type="CDD" id="cd06533">
    <property type="entry name" value="Glyco_transf_WecG_TagA"/>
    <property type="match status" value="1"/>
</dbReference>
<organism evidence="3 4">
    <name type="scientific">Falsiroseomonas algicola</name>
    <dbReference type="NCBI Taxonomy" id="2716930"/>
    <lineage>
        <taxon>Bacteria</taxon>
        <taxon>Pseudomonadati</taxon>
        <taxon>Pseudomonadota</taxon>
        <taxon>Alphaproteobacteria</taxon>
        <taxon>Acetobacterales</taxon>
        <taxon>Roseomonadaceae</taxon>
        <taxon>Falsiroseomonas</taxon>
    </lineage>
</organism>
<dbReference type="AlphaFoldDB" id="A0A6M1LJX7"/>
<keyword evidence="2" id="KW-0808">Transferase</keyword>
<proteinExistence type="predicted"/>
<evidence type="ECO:0000313" key="3">
    <source>
        <dbReference type="EMBL" id="NGM20477.1"/>
    </source>
</evidence>
<dbReference type="Proteomes" id="UP000475385">
    <property type="component" value="Unassembled WGS sequence"/>
</dbReference>
<dbReference type="PANTHER" id="PTHR34136:SF1">
    <property type="entry name" value="UDP-N-ACETYL-D-MANNOSAMINURONIC ACID TRANSFERASE"/>
    <property type="match status" value="1"/>
</dbReference>
<evidence type="ECO:0000256" key="2">
    <source>
        <dbReference type="ARBA" id="ARBA00022679"/>
    </source>
</evidence>
<name>A0A6M1LJX7_9PROT</name>
<protein>
    <submittedName>
        <fullName evidence="3">WecB/TagA/CpsF family glycosyltransferase</fullName>
    </submittedName>
</protein>
<evidence type="ECO:0000313" key="4">
    <source>
        <dbReference type="Proteomes" id="UP000475385"/>
    </source>
</evidence>
<evidence type="ECO:0000256" key="1">
    <source>
        <dbReference type="ARBA" id="ARBA00022676"/>
    </source>
</evidence>
<gene>
    <name evidence="3" type="ORF">G3576_10665</name>
</gene>
<reference evidence="3 4" key="1">
    <citation type="submission" date="2020-02" db="EMBL/GenBank/DDBJ databases">
        <authorList>
            <person name="Kim H.M."/>
            <person name="Jeon C.O."/>
        </authorList>
    </citation>
    <scope>NUCLEOTIDE SEQUENCE [LARGE SCALE GENOMIC DNA]</scope>
    <source>
        <strain evidence="3 4">PeD5</strain>
    </source>
</reference>
<dbReference type="GO" id="GO:0016758">
    <property type="term" value="F:hexosyltransferase activity"/>
    <property type="evidence" value="ECO:0007669"/>
    <property type="project" value="TreeGrafter"/>
</dbReference>
<dbReference type="InterPro" id="IPR004629">
    <property type="entry name" value="WecG_TagA_CpsF"/>
</dbReference>
<keyword evidence="1" id="KW-0328">Glycosyltransferase</keyword>
<reference evidence="3 4" key="2">
    <citation type="submission" date="2020-03" db="EMBL/GenBank/DDBJ databases">
        <title>Roseomonas stagni sp. nov., isolated from pond water in Japan.</title>
        <authorList>
            <person name="Furuhata K."/>
            <person name="Miyamoto H."/>
            <person name="Goto K."/>
        </authorList>
    </citation>
    <scope>NUCLEOTIDE SEQUENCE [LARGE SCALE GENOMIC DNA]</scope>
    <source>
        <strain evidence="3 4">PeD5</strain>
    </source>
</reference>
<keyword evidence="4" id="KW-1185">Reference proteome</keyword>